<dbReference type="PROSITE" id="PS00191">
    <property type="entry name" value="CYTOCHROME_B5_1"/>
    <property type="match status" value="1"/>
</dbReference>
<dbReference type="GO" id="GO:0046872">
    <property type="term" value="F:metal ion binding"/>
    <property type="evidence" value="ECO:0007669"/>
    <property type="project" value="UniProtKB-KW"/>
</dbReference>
<dbReference type="GO" id="GO:0020037">
    <property type="term" value="F:heme binding"/>
    <property type="evidence" value="ECO:0007669"/>
    <property type="project" value="InterPro"/>
</dbReference>
<dbReference type="FunFam" id="3.10.120.10:FF:000007">
    <property type="entry name" value="Sulfite oxidase, mitochondrial"/>
    <property type="match status" value="1"/>
</dbReference>
<comment type="caution">
    <text evidence="6">The sequence shown here is derived from an EMBL/GenBank/DDBJ whole genome shotgun (WGS) entry which is preliminary data.</text>
</comment>
<accession>A0AAV7JUC0</accession>
<dbReference type="GO" id="GO:0042759">
    <property type="term" value="P:long-chain fatty acid biosynthetic process"/>
    <property type="evidence" value="ECO:0007669"/>
    <property type="project" value="UniProtKB-ARBA"/>
</dbReference>
<dbReference type="SMART" id="SM01117">
    <property type="entry name" value="Cyt-b5"/>
    <property type="match status" value="1"/>
</dbReference>
<feature type="transmembrane region" description="Helical" evidence="4">
    <location>
        <begin position="135"/>
        <end position="153"/>
    </location>
</feature>
<dbReference type="GO" id="GO:0006636">
    <property type="term" value="P:unsaturated fatty acid biosynthetic process"/>
    <property type="evidence" value="ECO:0007669"/>
    <property type="project" value="UniProtKB-ARBA"/>
</dbReference>
<dbReference type="SUPFAM" id="SSF55856">
    <property type="entry name" value="Cytochrome b5-like heme/steroid binding domain"/>
    <property type="match status" value="1"/>
</dbReference>
<evidence type="ECO:0000313" key="7">
    <source>
        <dbReference type="Proteomes" id="UP001165289"/>
    </source>
</evidence>
<dbReference type="Pfam" id="PF00487">
    <property type="entry name" value="FA_desaturase"/>
    <property type="match status" value="1"/>
</dbReference>
<dbReference type="AlphaFoldDB" id="A0AAV7JUC0"/>
<dbReference type="PRINTS" id="PR00363">
    <property type="entry name" value="CYTOCHROMEB5"/>
</dbReference>
<keyword evidence="4" id="KW-0472">Membrane</keyword>
<organism evidence="6 7">
    <name type="scientific">Oopsacas minuta</name>
    <dbReference type="NCBI Taxonomy" id="111878"/>
    <lineage>
        <taxon>Eukaryota</taxon>
        <taxon>Metazoa</taxon>
        <taxon>Porifera</taxon>
        <taxon>Hexactinellida</taxon>
        <taxon>Hexasterophora</taxon>
        <taxon>Lyssacinosida</taxon>
        <taxon>Leucopsacidae</taxon>
        <taxon>Oopsacas</taxon>
    </lineage>
</organism>
<dbReference type="InterPro" id="IPR012171">
    <property type="entry name" value="Fatty_acid_desaturase"/>
</dbReference>
<evidence type="ECO:0000256" key="2">
    <source>
        <dbReference type="ARBA" id="ARBA00022723"/>
    </source>
</evidence>
<dbReference type="Proteomes" id="UP001165289">
    <property type="component" value="Unassembled WGS sequence"/>
</dbReference>
<feature type="domain" description="Cytochrome b5 heme-binding" evidence="5">
    <location>
        <begin position="21"/>
        <end position="96"/>
    </location>
</feature>
<evidence type="ECO:0000256" key="1">
    <source>
        <dbReference type="ARBA" id="ARBA00022617"/>
    </source>
</evidence>
<dbReference type="PANTHER" id="PTHR19353">
    <property type="entry name" value="FATTY ACID DESATURASE 2"/>
    <property type="match status" value="1"/>
</dbReference>
<dbReference type="InterPro" id="IPR036400">
    <property type="entry name" value="Cyt_B5-like_heme/steroid_sf"/>
</dbReference>
<dbReference type="PROSITE" id="PS50255">
    <property type="entry name" value="CYTOCHROME_B5_2"/>
    <property type="match status" value="1"/>
</dbReference>
<dbReference type="EMBL" id="JAKMXF010000298">
    <property type="protein sequence ID" value="KAI6652548.1"/>
    <property type="molecule type" value="Genomic_DNA"/>
</dbReference>
<sequence length="461" mass="54086">MTDIIANGCLTNGIVKPAKAIRTYTCEELATYNRRDNAHVAVHGKVYDVSSFIEKHPGGADQIALGAGRDISQLFESYHSDKAFKILEKFYVGELVTNEWPVYPARGEFYRTLKQRVDKYFKDNNIDPKYDPWMFVRYAFFLGFAFVCTFTVMHNHDNMLFSLFMTAIWGFDVALVAMTFTHDSSHFSITHKPWVWRVFGAVHDLFHGASIFMWIHQHTMGHHPFTNVDGRDPDIYTHEHQADIRRIKGYQPWVPRYIYQHVYVPLVYCFLGLKTRFQDFFLLRNGRNSAMTLTIPTYSQLAQFYIGKFLHINYRITLLYFYMPVWKIILFNFVAEFVGSYWLALVFQTSHVISEVEWPQPDENNELHRDWAELQVATTQDYATDSWFWSVFTGSLNHQTVHHLFPGVIQSHYIKITPILRETCKEFGINYHHVPTFWQALGCHINHLKRLGQDDTKSKQA</sequence>
<proteinExistence type="predicted"/>
<dbReference type="PANTHER" id="PTHR19353:SF19">
    <property type="entry name" value="DELTA(5) FATTY ACID DESATURASE C-RELATED"/>
    <property type="match status" value="1"/>
</dbReference>
<dbReference type="GO" id="GO:0016717">
    <property type="term" value="F:oxidoreductase activity, acting on paired donors, with oxidation of a pair of donors resulting in the reduction of molecular oxygen to two molecules of water"/>
    <property type="evidence" value="ECO:0007669"/>
    <property type="project" value="UniProtKB-ARBA"/>
</dbReference>
<name>A0AAV7JUC0_9METZ</name>
<gene>
    <name evidence="6" type="ORF">LOD99_4333</name>
</gene>
<dbReference type="GO" id="GO:0016020">
    <property type="term" value="C:membrane"/>
    <property type="evidence" value="ECO:0007669"/>
    <property type="project" value="TreeGrafter"/>
</dbReference>
<keyword evidence="7" id="KW-1185">Reference proteome</keyword>
<dbReference type="InterPro" id="IPR001199">
    <property type="entry name" value="Cyt_B5-like_heme/steroid-bd"/>
</dbReference>
<feature type="transmembrane region" description="Helical" evidence="4">
    <location>
        <begin position="194"/>
        <end position="215"/>
    </location>
</feature>
<dbReference type="Gene3D" id="3.10.120.10">
    <property type="entry name" value="Cytochrome b5-like heme/steroid binding domain"/>
    <property type="match status" value="1"/>
</dbReference>
<dbReference type="InterPro" id="IPR005804">
    <property type="entry name" value="FA_desaturase_dom"/>
</dbReference>
<keyword evidence="4" id="KW-0812">Transmembrane</keyword>
<keyword evidence="2" id="KW-0479">Metal-binding</keyword>
<evidence type="ECO:0000259" key="5">
    <source>
        <dbReference type="PROSITE" id="PS50255"/>
    </source>
</evidence>
<reference evidence="6 7" key="1">
    <citation type="journal article" date="2023" name="BMC Biol.">
        <title>The compact genome of the sponge Oopsacas minuta (Hexactinellida) is lacking key metazoan core genes.</title>
        <authorList>
            <person name="Santini S."/>
            <person name="Schenkelaars Q."/>
            <person name="Jourda C."/>
            <person name="Duchesne M."/>
            <person name="Belahbib H."/>
            <person name="Rocher C."/>
            <person name="Selva M."/>
            <person name="Riesgo A."/>
            <person name="Vervoort M."/>
            <person name="Leys S.P."/>
            <person name="Kodjabachian L."/>
            <person name="Le Bivic A."/>
            <person name="Borchiellini C."/>
            <person name="Claverie J.M."/>
            <person name="Renard E."/>
        </authorList>
    </citation>
    <scope>NUCLEOTIDE SEQUENCE [LARGE SCALE GENOMIC DNA]</scope>
    <source>
        <strain evidence="6">SPO-2</strain>
    </source>
</reference>
<keyword evidence="4" id="KW-1133">Transmembrane helix</keyword>
<evidence type="ECO:0000256" key="4">
    <source>
        <dbReference type="SAM" id="Phobius"/>
    </source>
</evidence>
<evidence type="ECO:0000313" key="6">
    <source>
        <dbReference type="EMBL" id="KAI6652548.1"/>
    </source>
</evidence>
<feature type="transmembrane region" description="Helical" evidence="4">
    <location>
        <begin position="159"/>
        <end position="182"/>
    </location>
</feature>
<evidence type="ECO:0000256" key="3">
    <source>
        <dbReference type="ARBA" id="ARBA00023004"/>
    </source>
</evidence>
<protein>
    <submittedName>
        <fullName evidence="6">Delta(5) fatty acid desaturase</fullName>
    </submittedName>
</protein>
<dbReference type="CDD" id="cd03506">
    <property type="entry name" value="Delta6-FADS-like"/>
    <property type="match status" value="1"/>
</dbReference>
<keyword evidence="1" id="KW-0349">Heme</keyword>
<feature type="transmembrane region" description="Helical" evidence="4">
    <location>
        <begin position="258"/>
        <end position="277"/>
    </location>
</feature>
<dbReference type="Pfam" id="PF00173">
    <property type="entry name" value="Cyt-b5"/>
    <property type="match status" value="1"/>
</dbReference>
<feature type="transmembrane region" description="Helical" evidence="4">
    <location>
        <begin position="318"/>
        <end position="344"/>
    </location>
</feature>
<dbReference type="PIRSF" id="PIRSF015921">
    <property type="entry name" value="FA_sphinglp_des"/>
    <property type="match status" value="1"/>
</dbReference>
<dbReference type="InterPro" id="IPR018506">
    <property type="entry name" value="Cyt_B5_heme-BS"/>
</dbReference>
<keyword evidence="3" id="KW-0408">Iron</keyword>